<dbReference type="EMBL" id="RBKU01000001">
    <property type="protein sequence ID" value="RKR85472.1"/>
    <property type="molecule type" value="Genomic_DNA"/>
</dbReference>
<reference evidence="2 3" key="1">
    <citation type="submission" date="2018-10" db="EMBL/GenBank/DDBJ databases">
        <title>Genomic Encyclopedia of Archaeal and Bacterial Type Strains, Phase II (KMG-II): from individual species to whole genera.</title>
        <authorList>
            <person name="Goeker M."/>
        </authorList>
    </citation>
    <scope>NUCLEOTIDE SEQUENCE [LARGE SCALE GENOMIC DNA]</scope>
    <source>
        <strain evidence="2 3">DSM 18602</strain>
    </source>
</reference>
<dbReference type="AlphaFoldDB" id="A0A495JAU0"/>
<dbReference type="SUPFAM" id="SSF51445">
    <property type="entry name" value="(Trans)glycosidases"/>
    <property type="match status" value="1"/>
</dbReference>
<keyword evidence="3" id="KW-1185">Reference proteome</keyword>
<organism evidence="2 3">
    <name type="scientific">Mucilaginibacter gracilis</name>
    <dbReference type="NCBI Taxonomy" id="423350"/>
    <lineage>
        <taxon>Bacteria</taxon>
        <taxon>Pseudomonadati</taxon>
        <taxon>Bacteroidota</taxon>
        <taxon>Sphingobacteriia</taxon>
        <taxon>Sphingobacteriales</taxon>
        <taxon>Sphingobacteriaceae</taxon>
        <taxon>Mucilaginibacter</taxon>
    </lineage>
</organism>
<proteinExistence type="predicted"/>
<dbReference type="InterPro" id="IPR017853">
    <property type="entry name" value="GH"/>
</dbReference>
<dbReference type="Gene3D" id="3.20.20.80">
    <property type="entry name" value="Glycosidases"/>
    <property type="match status" value="1"/>
</dbReference>
<keyword evidence="1" id="KW-0472">Membrane</keyword>
<dbReference type="OrthoDB" id="177731at2"/>
<keyword evidence="1" id="KW-0812">Transmembrane</keyword>
<evidence type="ECO:0000256" key="1">
    <source>
        <dbReference type="SAM" id="Phobius"/>
    </source>
</evidence>
<evidence type="ECO:0000313" key="3">
    <source>
        <dbReference type="Proteomes" id="UP000268007"/>
    </source>
</evidence>
<feature type="transmembrane region" description="Helical" evidence="1">
    <location>
        <begin position="5"/>
        <end position="24"/>
    </location>
</feature>
<name>A0A495JAU0_9SPHI</name>
<keyword evidence="1" id="KW-1133">Transmembrane helix</keyword>
<dbReference type="RefSeq" id="WP_147425761.1">
    <property type="nucleotide sequence ID" value="NZ_RBKU01000001.1"/>
</dbReference>
<evidence type="ECO:0000313" key="2">
    <source>
        <dbReference type="EMBL" id="RKR85472.1"/>
    </source>
</evidence>
<protein>
    <recommendedName>
        <fullName evidence="4">Glycoside hydrolase family 42 N-terminal domain-containing protein</fullName>
    </recommendedName>
</protein>
<evidence type="ECO:0008006" key="4">
    <source>
        <dbReference type="Google" id="ProtNLM"/>
    </source>
</evidence>
<sequence>MRKILYIAITLSFIALMVLVIPIFCSVPAKLNLLNTIPSAPAPYDDLPQHPVAPNALKNMFGINAYEWNFLQNPYNLNDPLHIYEPKMNLIKTFSGVRHYLDWEKIEPAEDSFTFNPARSGGWNYDAIYERCKQDNIEVLVCLKNCPPWIYKTYPAGMQGGENVPAPFGLNREDPASYIAQAKAGFQVAARYGSNKNINHALVTVDGKPRWTADPVNEVKIGMGVIKYIECDNERDKWWRGDAAKQTGREYAANLSAFYDGNKGKLGKNVGVKTADPNMQVVMCGLAAADTKFVQDMIDWCKQHRGYKPDGSINLCFDVINYHIYPNDNRQHANKQSTRGVAPELTEAGQVANNFVNLANSLRQHPEVWITESGYDINAQSPQRAMAVAGKTALETQGDWILRTALLYNRHGIKRTFFYQLFDDNTSAVQYSTSGFADDKTLARRPAADYILQTTNLVGNYQYKATINQYPLVDVYTLGNKTMYVLMIPDEKGRTGNYTLNLGSAKSIIVHSLNIGANVMTATKEPTVNGKFNMLASETPIFVEAAN</sequence>
<gene>
    <name evidence="2" type="ORF">BDD43_5743</name>
</gene>
<accession>A0A495JAU0</accession>
<dbReference type="Proteomes" id="UP000268007">
    <property type="component" value="Unassembled WGS sequence"/>
</dbReference>
<comment type="caution">
    <text evidence="2">The sequence shown here is derived from an EMBL/GenBank/DDBJ whole genome shotgun (WGS) entry which is preliminary data.</text>
</comment>